<sequence>MDPKQMHPETLLAQAGGGIDPQSGGVVPPIQPSTTFARDAGYMPLNPENTYARDHNDAVRQAEQVLCQLEGGAAALLFPTGMAAIAALFRTVPTGGRVVVQSGIYWGTTKWIREFCERRQIVMDEVDASDVTALRDICARAPAHLVWVESPSNPWLKIVDIAAAAEAAKTCGALLAVDSTAASPVLAQPLALGADVVMHSTTKVINGHSDVLGGVLITRKLAPFWNEIANDRASAGAVMGPFEAWLLLRGMRTLPLRVERMCQNAMAIAAYLQDHPRVEAVWYPGLSSHHGHALATRQMSGGYGFLMSVLVKGGREEALCVAGRLGLFHRATSLGGVESLVEHRHTIEPHTGIPENLLRLAIGTENSGDLIADLGQALGH</sequence>
<dbReference type="InterPro" id="IPR000277">
    <property type="entry name" value="Cys/Met-Metab_PyrdxlP-dep_enz"/>
</dbReference>
<evidence type="ECO:0000256" key="4">
    <source>
        <dbReference type="PIRSR" id="PIRSR001434-2"/>
    </source>
</evidence>
<dbReference type="GO" id="GO:0019343">
    <property type="term" value="P:cysteine biosynthetic process via cystathionine"/>
    <property type="evidence" value="ECO:0007669"/>
    <property type="project" value="TreeGrafter"/>
</dbReference>
<evidence type="ECO:0000313" key="7">
    <source>
        <dbReference type="EMBL" id="PSL22305.1"/>
    </source>
</evidence>
<evidence type="ECO:0000256" key="6">
    <source>
        <dbReference type="SAM" id="MobiDB-lite"/>
    </source>
</evidence>
<proteinExistence type="inferred from homology"/>
<dbReference type="InterPro" id="IPR015424">
    <property type="entry name" value="PyrdxlP-dep_Trfase"/>
</dbReference>
<evidence type="ECO:0000313" key="8">
    <source>
        <dbReference type="Proteomes" id="UP000240418"/>
    </source>
</evidence>
<dbReference type="GO" id="GO:0019346">
    <property type="term" value="P:transsulfuration"/>
    <property type="evidence" value="ECO:0007669"/>
    <property type="project" value="InterPro"/>
</dbReference>
<protein>
    <submittedName>
        <fullName evidence="7">Cystathionine gamma-synthase</fullName>
    </submittedName>
</protein>
<dbReference type="RefSeq" id="WP_106606967.1">
    <property type="nucleotide sequence ID" value="NZ_PYGJ01000001.1"/>
</dbReference>
<dbReference type="Pfam" id="PF01053">
    <property type="entry name" value="Cys_Met_Meta_PP"/>
    <property type="match status" value="1"/>
</dbReference>
<dbReference type="PIRSF" id="PIRSF001434">
    <property type="entry name" value="CGS"/>
    <property type="match status" value="1"/>
</dbReference>
<dbReference type="GO" id="GO:0030170">
    <property type="term" value="F:pyridoxal phosphate binding"/>
    <property type="evidence" value="ECO:0007669"/>
    <property type="project" value="InterPro"/>
</dbReference>
<feature type="modified residue" description="N6-(pyridoxal phosphate)lysine" evidence="4">
    <location>
        <position position="203"/>
    </location>
</feature>
<comment type="cofactor">
    <cofactor evidence="1 5">
        <name>pyridoxal 5'-phosphate</name>
        <dbReference type="ChEBI" id="CHEBI:597326"/>
    </cofactor>
</comment>
<dbReference type="FunFam" id="3.40.640.10:FF:000046">
    <property type="entry name" value="Cystathionine gamma-lyase"/>
    <property type="match status" value="1"/>
</dbReference>
<dbReference type="PANTHER" id="PTHR11808">
    <property type="entry name" value="TRANS-SULFURATION ENZYME FAMILY MEMBER"/>
    <property type="match status" value="1"/>
</dbReference>
<dbReference type="GO" id="GO:0005737">
    <property type="term" value="C:cytoplasm"/>
    <property type="evidence" value="ECO:0007669"/>
    <property type="project" value="TreeGrafter"/>
</dbReference>
<evidence type="ECO:0000256" key="5">
    <source>
        <dbReference type="RuleBase" id="RU362118"/>
    </source>
</evidence>
<evidence type="ECO:0000256" key="1">
    <source>
        <dbReference type="ARBA" id="ARBA00001933"/>
    </source>
</evidence>
<dbReference type="GO" id="GO:0004123">
    <property type="term" value="F:cystathionine gamma-lyase activity"/>
    <property type="evidence" value="ECO:0007669"/>
    <property type="project" value="TreeGrafter"/>
</dbReference>
<keyword evidence="3 4" id="KW-0663">Pyridoxal phosphate</keyword>
<dbReference type="OrthoDB" id="9805807at2"/>
<name>A0A2P8FKV2_9RHOB</name>
<gene>
    <name evidence="7" type="ORF">CLV88_101732</name>
</gene>
<comment type="similarity">
    <text evidence="2 5">Belongs to the trans-sulfuration enzymes family.</text>
</comment>
<evidence type="ECO:0000256" key="2">
    <source>
        <dbReference type="ARBA" id="ARBA00009077"/>
    </source>
</evidence>
<dbReference type="AlphaFoldDB" id="A0A2P8FKV2"/>
<comment type="caution">
    <text evidence="7">The sequence shown here is derived from an EMBL/GenBank/DDBJ whole genome shotgun (WGS) entry which is preliminary data.</text>
</comment>
<keyword evidence="8" id="KW-1185">Reference proteome</keyword>
<evidence type="ECO:0000256" key="3">
    <source>
        <dbReference type="ARBA" id="ARBA00022898"/>
    </source>
</evidence>
<dbReference type="Gene3D" id="3.90.1150.10">
    <property type="entry name" value="Aspartate Aminotransferase, domain 1"/>
    <property type="match status" value="1"/>
</dbReference>
<dbReference type="InterPro" id="IPR015422">
    <property type="entry name" value="PyrdxlP-dep_Trfase_small"/>
</dbReference>
<dbReference type="SUPFAM" id="SSF53383">
    <property type="entry name" value="PLP-dependent transferases"/>
    <property type="match status" value="1"/>
</dbReference>
<dbReference type="Gene3D" id="3.40.640.10">
    <property type="entry name" value="Type I PLP-dependent aspartate aminotransferase-like (Major domain)"/>
    <property type="match status" value="1"/>
</dbReference>
<dbReference type="PANTHER" id="PTHR11808:SF15">
    <property type="entry name" value="CYSTATHIONINE GAMMA-LYASE"/>
    <property type="match status" value="1"/>
</dbReference>
<reference evidence="7 8" key="1">
    <citation type="submission" date="2018-03" db="EMBL/GenBank/DDBJ databases">
        <title>Genomic Encyclopedia of Archaeal and Bacterial Type Strains, Phase II (KMG-II): from individual species to whole genera.</title>
        <authorList>
            <person name="Goeker M."/>
        </authorList>
    </citation>
    <scope>NUCLEOTIDE SEQUENCE [LARGE SCALE GENOMIC DNA]</scope>
    <source>
        <strain evidence="7 8">DSM 100673</strain>
    </source>
</reference>
<feature type="region of interest" description="Disordered" evidence="6">
    <location>
        <begin position="1"/>
        <end position="31"/>
    </location>
</feature>
<organism evidence="7 8">
    <name type="scientific">Shimia abyssi</name>
    <dbReference type="NCBI Taxonomy" id="1662395"/>
    <lineage>
        <taxon>Bacteria</taxon>
        <taxon>Pseudomonadati</taxon>
        <taxon>Pseudomonadota</taxon>
        <taxon>Alphaproteobacteria</taxon>
        <taxon>Rhodobacterales</taxon>
        <taxon>Roseobacteraceae</taxon>
    </lineage>
</organism>
<accession>A0A2P8FKV2</accession>
<dbReference type="EMBL" id="PYGJ01000001">
    <property type="protein sequence ID" value="PSL22305.1"/>
    <property type="molecule type" value="Genomic_DNA"/>
</dbReference>
<dbReference type="InterPro" id="IPR015421">
    <property type="entry name" value="PyrdxlP-dep_Trfase_major"/>
</dbReference>
<dbReference type="Proteomes" id="UP000240418">
    <property type="component" value="Unassembled WGS sequence"/>
</dbReference>